<dbReference type="EMBL" id="JBHZQA010000009">
    <property type="protein sequence ID" value="MFE3849002.1"/>
    <property type="molecule type" value="Genomic_DNA"/>
</dbReference>
<evidence type="ECO:0000256" key="1">
    <source>
        <dbReference type="SAM" id="Phobius"/>
    </source>
</evidence>
<dbReference type="RefSeq" id="WP_379858752.1">
    <property type="nucleotide sequence ID" value="NZ_JBHZQA010000009.1"/>
</dbReference>
<sequence>MLIGQIINVIDLLLIAIIIISAVVYRIIDNYKNKEKDLLEAQQFERTLQLLHQPLSKTSALQSACSPPLSDHSESIECQQLKSFFQNGQIVFFGS</sequence>
<keyword evidence="1" id="KW-1133">Transmembrane helix</keyword>
<dbReference type="Proteomes" id="UP001600039">
    <property type="component" value="Unassembled WGS sequence"/>
</dbReference>
<gene>
    <name evidence="2" type="ORF">ACFX5D_13600</name>
</gene>
<evidence type="ECO:0000313" key="2">
    <source>
        <dbReference type="EMBL" id="MFE3849002.1"/>
    </source>
</evidence>
<organism evidence="2 3">
    <name type="scientific">Flavobacterium fructosi</name>
    <dbReference type="NCBI Taxonomy" id="3230416"/>
    <lineage>
        <taxon>Bacteria</taxon>
        <taxon>Pseudomonadati</taxon>
        <taxon>Bacteroidota</taxon>
        <taxon>Flavobacteriia</taxon>
        <taxon>Flavobacteriales</taxon>
        <taxon>Flavobacteriaceae</taxon>
        <taxon>Flavobacterium</taxon>
    </lineage>
</organism>
<keyword evidence="1" id="KW-0812">Transmembrane</keyword>
<protein>
    <submittedName>
        <fullName evidence="2">Uncharacterized protein</fullName>
    </submittedName>
</protein>
<name>A0ABW6HPN5_9FLAO</name>
<feature type="transmembrane region" description="Helical" evidence="1">
    <location>
        <begin position="6"/>
        <end position="28"/>
    </location>
</feature>
<keyword evidence="1" id="KW-0472">Membrane</keyword>
<reference evidence="2 3" key="1">
    <citation type="submission" date="2024-06" db="EMBL/GenBank/DDBJ databases">
        <title>Flavobacterium spp. isolated from glacier.</title>
        <authorList>
            <person name="Han D."/>
        </authorList>
    </citation>
    <scope>NUCLEOTIDE SEQUENCE [LARGE SCALE GENOMIC DNA]</scope>
    <source>
        <strain evidence="2 3">LB3P45</strain>
    </source>
</reference>
<evidence type="ECO:0000313" key="3">
    <source>
        <dbReference type="Proteomes" id="UP001600039"/>
    </source>
</evidence>
<accession>A0ABW6HPN5</accession>
<proteinExistence type="predicted"/>
<comment type="caution">
    <text evidence="2">The sequence shown here is derived from an EMBL/GenBank/DDBJ whole genome shotgun (WGS) entry which is preliminary data.</text>
</comment>
<keyword evidence="3" id="KW-1185">Reference proteome</keyword>